<evidence type="ECO:0000313" key="7">
    <source>
        <dbReference type="Proteomes" id="UP001447008"/>
    </source>
</evidence>
<dbReference type="RefSeq" id="WP_342677084.1">
    <property type="nucleotide sequence ID" value="NZ_JBCGCU010000004.1"/>
</dbReference>
<evidence type="ECO:0000313" key="6">
    <source>
        <dbReference type="EMBL" id="MEM0514897.1"/>
    </source>
</evidence>
<keyword evidence="1 4" id="KW-0378">Hydrolase</keyword>
<feature type="active site" description="Nucleophile" evidence="4">
    <location>
        <position position="44"/>
    </location>
</feature>
<feature type="domain" description="PNPLA" evidence="5">
    <location>
        <begin position="10"/>
        <end position="176"/>
    </location>
</feature>
<evidence type="ECO:0000256" key="2">
    <source>
        <dbReference type="ARBA" id="ARBA00022963"/>
    </source>
</evidence>
<dbReference type="Pfam" id="PF19890">
    <property type="entry name" value="DUF6363"/>
    <property type="match status" value="1"/>
</dbReference>
<comment type="caution">
    <text evidence="4">Lacks conserved residue(s) required for the propagation of feature annotation.</text>
</comment>
<dbReference type="InterPro" id="IPR045943">
    <property type="entry name" value="DUF6363"/>
</dbReference>
<dbReference type="PANTHER" id="PTHR14226:SF25">
    <property type="entry name" value="PHOSPHOESTERASE"/>
    <property type="match status" value="1"/>
</dbReference>
<dbReference type="SUPFAM" id="SSF52151">
    <property type="entry name" value="FabD/lysophospholipase-like"/>
    <property type="match status" value="1"/>
</dbReference>
<evidence type="ECO:0000256" key="3">
    <source>
        <dbReference type="ARBA" id="ARBA00023098"/>
    </source>
</evidence>
<evidence type="ECO:0000256" key="1">
    <source>
        <dbReference type="ARBA" id="ARBA00022801"/>
    </source>
</evidence>
<dbReference type="InterPro" id="IPR037483">
    <property type="entry name" value="YjjU-like"/>
</dbReference>
<accession>A0ABU9MX74</accession>
<dbReference type="Gene3D" id="3.40.1090.10">
    <property type="entry name" value="Cytosolic phospholipase A2 catalytic domain"/>
    <property type="match status" value="2"/>
</dbReference>
<evidence type="ECO:0000259" key="5">
    <source>
        <dbReference type="PROSITE" id="PS51635"/>
    </source>
</evidence>
<sequence length="280" mass="31060">MANPSGKHALVVEGGAMRGIFATGVLDAWLAANYQPFDMYFGVSAGATNIAAFLCAQLGRNYKVITDYSCRPEFISYGRFVRGGHLFDLDWLWHKTISEIRLDLTTFASQSAPFYLVATNVHNAQAEYIQGTAENLEQVLKASCALPLAYRDYPEYQGQFYTDGGIGDSIPVRQAYAMGARKITVILSQPLGYRKKPAKFNWLTQRLLKNTPALAKSMTTRWADYNASLDFIMQPPDDCEIHIIAPPPEFDISRTTRDLAKLDAGYAMGLKAAQAFICTP</sequence>
<evidence type="ECO:0000256" key="4">
    <source>
        <dbReference type="PROSITE-ProRule" id="PRU01161"/>
    </source>
</evidence>
<feature type="active site" description="Proton acceptor" evidence="4">
    <location>
        <position position="163"/>
    </location>
</feature>
<reference evidence="6 7" key="1">
    <citation type="submission" date="2024-03" db="EMBL/GenBank/DDBJ databases">
        <title>Pseudoalteromonas qingdaonensis sp. nov., isolated from the intestines of marine benthic organisms.</title>
        <authorList>
            <person name="Lin X."/>
            <person name="Fang S."/>
            <person name="Hu X."/>
        </authorList>
    </citation>
    <scope>NUCLEOTIDE SEQUENCE [LARGE SCALE GENOMIC DNA]</scope>
    <source>
        <strain evidence="6 7">YIC-827</strain>
    </source>
</reference>
<organism evidence="6 7">
    <name type="scientific">Pseudoalteromonas qingdaonensis</name>
    <dbReference type="NCBI Taxonomy" id="3131913"/>
    <lineage>
        <taxon>Bacteria</taxon>
        <taxon>Pseudomonadati</taxon>
        <taxon>Pseudomonadota</taxon>
        <taxon>Gammaproteobacteria</taxon>
        <taxon>Alteromonadales</taxon>
        <taxon>Pseudoalteromonadaceae</taxon>
        <taxon>Pseudoalteromonas</taxon>
    </lineage>
</organism>
<dbReference type="PANTHER" id="PTHR14226">
    <property type="entry name" value="NEUROPATHY TARGET ESTERASE/SWISS CHEESE D.MELANOGASTER"/>
    <property type="match status" value="1"/>
</dbReference>
<dbReference type="InterPro" id="IPR016035">
    <property type="entry name" value="Acyl_Trfase/lysoPLipase"/>
</dbReference>
<keyword evidence="2 4" id="KW-0442">Lipid degradation</keyword>
<feature type="short sequence motif" description="GXSXG" evidence="4">
    <location>
        <begin position="42"/>
        <end position="46"/>
    </location>
</feature>
<dbReference type="InterPro" id="IPR002641">
    <property type="entry name" value="PNPLA_dom"/>
</dbReference>
<gene>
    <name evidence="6" type="ORF">WCN91_05560</name>
</gene>
<keyword evidence="3 4" id="KW-0443">Lipid metabolism</keyword>
<keyword evidence="7" id="KW-1185">Reference proteome</keyword>
<name>A0ABU9MX74_9GAMM</name>
<protein>
    <submittedName>
        <fullName evidence="6">Patatin family protein</fullName>
    </submittedName>
</protein>
<dbReference type="CDD" id="cd07208">
    <property type="entry name" value="Pat_hypo_Ecoli_yjju_like"/>
    <property type="match status" value="1"/>
</dbReference>
<dbReference type="PROSITE" id="PS51635">
    <property type="entry name" value="PNPLA"/>
    <property type="match status" value="1"/>
</dbReference>
<feature type="short sequence motif" description="DGA/G" evidence="4">
    <location>
        <begin position="163"/>
        <end position="165"/>
    </location>
</feature>
<dbReference type="InterPro" id="IPR050301">
    <property type="entry name" value="NTE"/>
</dbReference>
<proteinExistence type="predicted"/>
<dbReference type="EMBL" id="JBCGCU010000004">
    <property type="protein sequence ID" value="MEM0514897.1"/>
    <property type="molecule type" value="Genomic_DNA"/>
</dbReference>
<dbReference type="Pfam" id="PF01734">
    <property type="entry name" value="Patatin"/>
    <property type="match status" value="1"/>
</dbReference>
<comment type="caution">
    <text evidence="6">The sequence shown here is derived from an EMBL/GenBank/DDBJ whole genome shotgun (WGS) entry which is preliminary data.</text>
</comment>
<dbReference type="Proteomes" id="UP001447008">
    <property type="component" value="Unassembled WGS sequence"/>
</dbReference>